<feature type="transmembrane region" description="Helical" evidence="6">
    <location>
        <begin position="241"/>
        <end position="262"/>
    </location>
</feature>
<evidence type="ECO:0000256" key="6">
    <source>
        <dbReference type="SAM" id="Phobius"/>
    </source>
</evidence>
<gene>
    <name evidence="8" type="ORF">GR170_17930</name>
</gene>
<dbReference type="PANTHER" id="PTHR43124">
    <property type="entry name" value="PURINE EFFLUX PUMP PBUE"/>
    <property type="match status" value="1"/>
</dbReference>
<name>A0A6L7G8I8_9RHOB</name>
<proteinExistence type="predicted"/>
<dbReference type="SUPFAM" id="SSF103473">
    <property type="entry name" value="MFS general substrate transporter"/>
    <property type="match status" value="1"/>
</dbReference>
<dbReference type="InterPro" id="IPR020846">
    <property type="entry name" value="MFS_dom"/>
</dbReference>
<dbReference type="PROSITE" id="PS50850">
    <property type="entry name" value="MFS"/>
    <property type="match status" value="1"/>
</dbReference>
<keyword evidence="4 6" id="KW-1133">Transmembrane helix</keyword>
<comment type="caution">
    <text evidence="8">The sequence shown here is derived from an EMBL/GenBank/DDBJ whole genome shotgun (WGS) entry which is preliminary data.</text>
</comment>
<dbReference type="CDD" id="cd06174">
    <property type="entry name" value="MFS"/>
    <property type="match status" value="1"/>
</dbReference>
<feature type="transmembrane region" description="Helical" evidence="6">
    <location>
        <begin position="354"/>
        <end position="373"/>
    </location>
</feature>
<dbReference type="InterPro" id="IPR011701">
    <property type="entry name" value="MFS"/>
</dbReference>
<keyword evidence="9" id="KW-1185">Reference proteome</keyword>
<feature type="domain" description="Major facilitator superfamily (MFS) profile" evidence="7">
    <location>
        <begin position="4"/>
        <end position="378"/>
    </location>
</feature>
<feature type="transmembrane region" description="Helical" evidence="6">
    <location>
        <begin position="206"/>
        <end position="229"/>
    </location>
</feature>
<feature type="transmembrane region" description="Helical" evidence="6">
    <location>
        <begin position="269"/>
        <end position="287"/>
    </location>
</feature>
<feature type="transmembrane region" description="Helical" evidence="6">
    <location>
        <begin position="95"/>
        <end position="117"/>
    </location>
</feature>
<reference evidence="8 9" key="1">
    <citation type="submission" date="2019-12" db="EMBL/GenBank/DDBJ databases">
        <authorList>
            <person name="Li M."/>
        </authorList>
    </citation>
    <scope>NUCLEOTIDE SEQUENCE [LARGE SCALE GENOMIC DNA]</scope>
    <source>
        <strain evidence="8 9">GBMRC 2024</strain>
    </source>
</reference>
<evidence type="ECO:0000256" key="1">
    <source>
        <dbReference type="ARBA" id="ARBA00004651"/>
    </source>
</evidence>
<feature type="transmembrane region" description="Helical" evidence="6">
    <location>
        <begin position="40"/>
        <end position="63"/>
    </location>
</feature>
<feature type="transmembrane region" description="Helical" evidence="6">
    <location>
        <begin position="324"/>
        <end position="348"/>
    </location>
</feature>
<feature type="transmembrane region" description="Helical" evidence="6">
    <location>
        <begin position="70"/>
        <end position="89"/>
    </location>
</feature>
<evidence type="ECO:0000256" key="5">
    <source>
        <dbReference type="ARBA" id="ARBA00023136"/>
    </source>
</evidence>
<keyword evidence="2" id="KW-1003">Cell membrane</keyword>
<dbReference type="GO" id="GO:0005886">
    <property type="term" value="C:plasma membrane"/>
    <property type="evidence" value="ECO:0007669"/>
    <property type="project" value="UniProtKB-SubCell"/>
</dbReference>
<evidence type="ECO:0000313" key="9">
    <source>
        <dbReference type="Proteomes" id="UP000477911"/>
    </source>
</evidence>
<organism evidence="8 9">
    <name type="scientific">Pseudooceanicola albus</name>
    <dbReference type="NCBI Taxonomy" id="2692189"/>
    <lineage>
        <taxon>Bacteria</taxon>
        <taxon>Pseudomonadati</taxon>
        <taxon>Pseudomonadota</taxon>
        <taxon>Alphaproteobacteria</taxon>
        <taxon>Rhodobacterales</taxon>
        <taxon>Paracoccaceae</taxon>
        <taxon>Pseudooceanicola</taxon>
    </lineage>
</organism>
<feature type="transmembrane region" description="Helical" evidence="6">
    <location>
        <begin position="158"/>
        <end position="178"/>
    </location>
</feature>
<feature type="transmembrane region" description="Helical" evidence="6">
    <location>
        <begin position="129"/>
        <end position="152"/>
    </location>
</feature>
<dbReference type="Pfam" id="PF07690">
    <property type="entry name" value="MFS_1"/>
    <property type="match status" value="1"/>
</dbReference>
<dbReference type="Proteomes" id="UP000477911">
    <property type="component" value="Unassembled WGS sequence"/>
</dbReference>
<evidence type="ECO:0000259" key="7">
    <source>
        <dbReference type="PROSITE" id="PS50850"/>
    </source>
</evidence>
<keyword evidence="3 6" id="KW-0812">Transmembrane</keyword>
<sequence length="385" mass="39811">MWFRIAVLFLAGLGAAGQFGKISVLFPAWAAAYPGAGASLGFLLSLISLMGVVLGLVAGLAVARLGFRRMLVLGLAFGAVLSCIEALMPPLPVMMGLRVIEGLSHLVIVVAAPTLMAEIADDRARPVSLAIWSTYFGVAFALYAVIGHALLALGGLPAVLLTHAAWMAAFAVIVRVCLPEDRPFAGNASFAPLALLKRHGAAYRSAFIATPGLGFGCYAATYMATLTVMPAFFRADAREGLMTVLPMAGIVTSLTLGAYLLRRHPAVKVVVWGFGLSALGALCLALLPQIAWAPVLLFCVLGLVQGGSFASVPQINLDAEGRALSNGVLAQMGNLGNFLGTPVLLAMTGAAGESGFLVFALVLYGLGAAIHVVSARMRARGPVPA</sequence>
<evidence type="ECO:0000313" key="8">
    <source>
        <dbReference type="EMBL" id="MXN19716.1"/>
    </source>
</evidence>
<comment type="subcellular location">
    <subcellularLocation>
        <location evidence="1">Cell membrane</location>
        <topology evidence="1">Multi-pass membrane protein</topology>
    </subcellularLocation>
</comment>
<keyword evidence="5 6" id="KW-0472">Membrane</keyword>
<feature type="transmembrane region" description="Helical" evidence="6">
    <location>
        <begin position="293"/>
        <end position="312"/>
    </location>
</feature>
<dbReference type="EMBL" id="WUMU01000020">
    <property type="protein sequence ID" value="MXN19716.1"/>
    <property type="molecule type" value="Genomic_DNA"/>
</dbReference>
<evidence type="ECO:0000256" key="2">
    <source>
        <dbReference type="ARBA" id="ARBA00022475"/>
    </source>
</evidence>
<protein>
    <submittedName>
        <fullName evidence="8">MFS transporter</fullName>
    </submittedName>
</protein>
<dbReference type="PANTHER" id="PTHR43124:SF3">
    <property type="entry name" value="CHLORAMPHENICOL EFFLUX PUMP RV0191"/>
    <property type="match status" value="1"/>
</dbReference>
<evidence type="ECO:0000256" key="4">
    <source>
        <dbReference type="ARBA" id="ARBA00022989"/>
    </source>
</evidence>
<dbReference type="InterPro" id="IPR050189">
    <property type="entry name" value="MFS_Efflux_Transporters"/>
</dbReference>
<dbReference type="AlphaFoldDB" id="A0A6L7G8I8"/>
<dbReference type="Gene3D" id="1.20.1250.20">
    <property type="entry name" value="MFS general substrate transporter like domains"/>
    <property type="match status" value="1"/>
</dbReference>
<evidence type="ECO:0000256" key="3">
    <source>
        <dbReference type="ARBA" id="ARBA00022692"/>
    </source>
</evidence>
<dbReference type="GO" id="GO:0022857">
    <property type="term" value="F:transmembrane transporter activity"/>
    <property type="evidence" value="ECO:0007669"/>
    <property type="project" value="InterPro"/>
</dbReference>
<dbReference type="InterPro" id="IPR036259">
    <property type="entry name" value="MFS_trans_sf"/>
</dbReference>
<accession>A0A6L7G8I8</accession>